<dbReference type="Gene3D" id="3.10.490.10">
    <property type="entry name" value="Gamma-glutamyl cyclotransferase-like"/>
    <property type="match status" value="1"/>
</dbReference>
<keyword evidence="2" id="KW-0808">Transferase</keyword>
<accession>A0A6S6W5H6</accession>
<feature type="region of interest" description="Disordered" evidence="4">
    <location>
        <begin position="174"/>
        <end position="237"/>
    </location>
</feature>
<dbReference type="InterPro" id="IPR036568">
    <property type="entry name" value="GGCT-like_sf"/>
</dbReference>
<proteinExistence type="inferred from homology"/>
<sequence length="237" mass="26058">MPSHTLFFYGTLMAPPVLHRVIWGSPTPPTEAHASLLHIRPAILHSHRRHRVKGADYPALVPVPSTSEDPSPSSVRGALVTGLTDGDIWRLDIFEGDEYTREKVRVRILTEQNGNEGGADVLGVGASDGGEIEGEEVDTETYIWTAGAHRLEPNEWDFKEFVRERMERWVGGGVGERDVGFDDVDNATSTSRDDPTGGRGAFGDISRQLAQQQQQEAGDCNTNQINNEEEKILNSAV</sequence>
<dbReference type="Proteomes" id="UP000472372">
    <property type="component" value="Chromosome 6"/>
</dbReference>
<evidence type="ECO:0000259" key="5">
    <source>
        <dbReference type="Pfam" id="PF06094"/>
    </source>
</evidence>
<dbReference type="EMBL" id="HG992982">
    <property type="protein sequence ID" value="CAE7186239.1"/>
    <property type="molecule type" value="Genomic_DNA"/>
</dbReference>
<gene>
    <name evidence="6" type="ORF">PTTW11_06935</name>
</gene>
<comment type="similarity">
    <text evidence="1">Belongs to the gamma-glutamylcyclotransferase family.</text>
</comment>
<dbReference type="InterPro" id="IPR009288">
    <property type="entry name" value="AIG2-like_dom"/>
</dbReference>
<dbReference type="AlphaFoldDB" id="A0A6S6W5H6"/>
<feature type="compositionally biased region" description="Basic and acidic residues" evidence="4">
    <location>
        <begin position="228"/>
        <end position="237"/>
    </location>
</feature>
<dbReference type="InterPro" id="IPR013024">
    <property type="entry name" value="GGCT-like"/>
</dbReference>
<protein>
    <recommendedName>
        <fullName evidence="3">Putative gamma-glutamylcyclotransferase</fullName>
    </recommendedName>
</protein>
<dbReference type="GO" id="GO:0016740">
    <property type="term" value="F:transferase activity"/>
    <property type="evidence" value="ECO:0007669"/>
    <property type="project" value="UniProtKB-KW"/>
</dbReference>
<dbReference type="CDD" id="cd06661">
    <property type="entry name" value="GGCT_like"/>
    <property type="match status" value="1"/>
</dbReference>
<reference evidence="6" key="1">
    <citation type="submission" date="2021-02" db="EMBL/GenBank/DDBJ databases">
        <authorList>
            <person name="Syme A R."/>
            <person name="Syme A R."/>
            <person name="Moolhuijzen P."/>
        </authorList>
    </citation>
    <scope>NUCLEOTIDE SEQUENCE</scope>
    <source>
        <strain evidence="6">W1-1</strain>
    </source>
</reference>
<dbReference type="Pfam" id="PF06094">
    <property type="entry name" value="GGACT"/>
    <property type="match status" value="1"/>
</dbReference>
<dbReference type="SUPFAM" id="SSF110857">
    <property type="entry name" value="Gamma-glutamyl cyclotransferase-like"/>
    <property type="match status" value="1"/>
</dbReference>
<evidence type="ECO:0000256" key="3">
    <source>
        <dbReference type="ARBA" id="ARBA00030602"/>
    </source>
</evidence>
<dbReference type="PANTHER" id="PTHR31544:SF2">
    <property type="entry name" value="AIG2-LIKE PROTEIN D"/>
    <property type="match status" value="1"/>
</dbReference>
<organism evidence="6 7">
    <name type="scientific">Pyrenophora teres f. teres</name>
    <dbReference type="NCBI Taxonomy" id="97479"/>
    <lineage>
        <taxon>Eukaryota</taxon>
        <taxon>Fungi</taxon>
        <taxon>Dikarya</taxon>
        <taxon>Ascomycota</taxon>
        <taxon>Pezizomycotina</taxon>
        <taxon>Dothideomycetes</taxon>
        <taxon>Pleosporomycetidae</taxon>
        <taxon>Pleosporales</taxon>
        <taxon>Pleosporineae</taxon>
        <taxon>Pleosporaceae</taxon>
        <taxon>Pyrenophora</taxon>
    </lineage>
</organism>
<evidence type="ECO:0000256" key="2">
    <source>
        <dbReference type="ARBA" id="ARBA00022679"/>
    </source>
</evidence>
<evidence type="ECO:0000256" key="1">
    <source>
        <dbReference type="ARBA" id="ARBA00008861"/>
    </source>
</evidence>
<evidence type="ECO:0000313" key="7">
    <source>
        <dbReference type="Proteomes" id="UP000472372"/>
    </source>
</evidence>
<dbReference type="PANTHER" id="PTHR31544">
    <property type="entry name" value="AIG2-LIKE PROTEIN D"/>
    <property type="match status" value="1"/>
</dbReference>
<dbReference type="InterPro" id="IPR045038">
    <property type="entry name" value="AIG2-like"/>
</dbReference>
<feature type="domain" description="Gamma-glutamylcyclotransferase AIG2-like" evidence="5">
    <location>
        <begin position="6"/>
        <end position="117"/>
    </location>
</feature>
<evidence type="ECO:0000313" key="6">
    <source>
        <dbReference type="EMBL" id="CAE7186239.1"/>
    </source>
</evidence>
<evidence type="ECO:0000256" key="4">
    <source>
        <dbReference type="SAM" id="MobiDB-lite"/>
    </source>
</evidence>
<name>A0A6S6W5H6_9PLEO</name>